<dbReference type="GO" id="GO:0005524">
    <property type="term" value="F:ATP binding"/>
    <property type="evidence" value="ECO:0007669"/>
    <property type="project" value="UniProtKB-KW"/>
</dbReference>
<reference evidence="12" key="1">
    <citation type="submission" date="2021-06" db="EMBL/GenBank/DDBJ databases">
        <authorList>
            <person name="Kallberg Y."/>
            <person name="Tangrot J."/>
            <person name="Rosling A."/>
        </authorList>
    </citation>
    <scope>NUCLEOTIDE SEQUENCE</scope>
    <source>
        <strain evidence="12">FL130A</strain>
    </source>
</reference>
<dbReference type="Pfam" id="PF25361">
    <property type="entry name" value="AAA_lid_RFC1"/>
    <property type="match status" value="1"/>
</dbReference>
<gene>
    <name evidence="12" type="ORF">ALEPTO_LOCUS4949</name>
</gene>
<dbReference type="GO" id="GO:0003677">
    <property type="term" value="F:DNA binding"/>
    <property type="evidence" value="ECO:0007669"/>
    <property type="project" value="UniProtKB-KW"/>
</dbReference>
<dbReference type="InterPro" id="IPR047854">
    <property type="entry name" value="RFC_lid"/>
</dbReference>
<evidence type="ECO:0000256" key="10">
    <source>
        <dbReference type="SAM" id="MobiDB-lite"/>
    </source>
</evidence>
<evidence type="ECO:0000256" key="8">
    <source>
        <dbReference type="ARBA" id="ARBA00040745"/>
    </source>
</evidence>
<dbReference type="GO" id="GO:0006271">
    <property type="term" value="P:DNA strand elongation involved in DNA replication"/>
    <property type="evidence" value="ECO:0007669"/>
    <property type="project" value="UniProtKB-ARBA"/>
</dbReference>
<dbReference type="InterPro" id="IPR003959">
    <property type="entry name" value="ATPase_AAA_core"/>
</dbReference>
<sequence length="362" mass="41244">KAIDGEDYRNDQDNCPLQGESSELERPTKARNSTLNQQPQPWVEKYRPKSIDDVTAQEQTVAVLKKSIESKNLPHMLFYGPPGTGKTSTILALARELYEPEIFRDRVLELNASDERGINIVREKIKNFARVIVGNRGESKYPNPPYKIIILDEADQMTNDAQTALRRTMETYSRVTRFCLICNYVSRIIEPLASRCAKFRFKPLNIEDARERLQMICEKEGIRYEPEALDQLISASEGDLRKAIMYLQSAYRLHKNELITRSSIQEIAGTIPASIIENLLGQAYLSSYTGIESAVREIVKSGYSSNQALLQIQEKIVSEDRLTDIQKSTISQYISEVDHNLNDGSDEHLQILALMLNIMRVL</sequence>
<feature type="domain" description="AAA+ ATPase" evidence="11">
    <location>
        <begin position="72"/>
        <end position="207"/>
    </location>
</feature>
<accession>A0A9N9AFJ1</accession>
<dbReference type="InterPro" id="IPR013748">
    <property type="entry name" value="Rep_factorC_C"/>
</dbReference>
<evidence type="ECO:0000313" key="12">
    <source>
        <dbReference type="EMBL" id="CAG8531272.1"/>
    </source>
</evidence>
<dbReference type="AlphaFoldDB" id="A0A9N9AFJ1"/>
<protein>
    <recommendedName>
        <fullName evidence="8">Replication factor C subunit 2</fullName>
    </recommendedName>
    <alternativeName>
        <fullName evidence="9">Activator 1 41 kDa subunit</fullName>
    </alternativeName>
</protein>
<dbReference type="OrthoDB" id="4199794at2759"/>
<dbReference type="SUPFAM" id="SSF48019">
    <property type="entry name" value="post-AAA+ oligomerization domain-like"/>
    <property type="match status" value="1"/>
</dbReference>
<evidence type="ECO:0000259" key="11">
    <source>
        <dbReference type="SMART" id="SM00382"/>
    </source>
</evidence>
<comment type="similarity">
    <text evidence="2">Belongs to the activator 1 small subunits family.</text>
</comment>
<evidence type="ECO:0000256" key="1">
    <source>
        <dbReference type="ARBA" id="ARBA00004123"/>
    </source>
</evidence>
<evidence type="ECO:0000256" key="2">
    <source>
        <dbReference type="ARBA" id="ARBA00005378"/>
    </source>
</evidence>
<dbReference type="GO" id="GO:0005663">
    <property type="term" value="C:DNA replication factor C complex"/>
    <property type="evidence" value="ECO:0007669"/>
    <property type="project" value="TreeGrafter"/>
</dbReference>
<comment type="caution">
    <text evidence="12">The sequence shown here is derived from an EMBL/GenBank/DDBJ whole genome shotgun (WGS) entry which is preliminary data.</text>
</comment>
<dbReference type="GO" id="GO:0006281">
    <property type="term" value="P:DNA repair"/>
    <property type="evidence" value="ECO:0007669"/>
    <property type="project" value="UniProtKB-ARBA"/>
</dbReference>
<dbReference type="SMART" id="SM00382">
    <property type="entry name" value="AAA"/>
    <property type="match status" value="1"/>
</dbReference>
<dbReference type="Gene3D" id="1.20.272.10">
    <property type="match status" value="1"/>
</dbReference>
<dbReference type="PANTHER" id="PTHR11669">
    <property type="entry name" value="REPLICATION FACTOR C / DNA POLYMERASE III GAMMA-TAU SUBUNIT"/>
    <property type="match status" value="1"/>
</dbReference>
<keyword evidence="4" id="KW-0547">Nucleotide-binding</keyword>
<keyword evidence="7" id="KW-0539">Nucleus</keyword>
<dbReference type="FunFam" id="1.10.8.60:FF:000032">
    <property type="entry name" value="Replication factor C subunit 4"/>
    <property type="match status" value="1"/>
</dbReference>
<dbReference type="FunFam" id="3.40.50.300:FF:000237">
    <property type="entry name" value="replication factor C subunit 4"/>
    <property type="match status" value="1"/>
</dbReference>
<dbReference type="Gene3D" id="1.10.8.60">
    <property type="match status" value="1"/>
</dbReference>
<dbReference type="GO" id="GO:0031391">
    <property type="term" value="C:Elg1 RFC-like complex"/>
    <property type="evidence" value="ECO:0007669"/>
    <property type="project" value="UniProtKB-ARBA"/>
</dbReference>
<dbReference type="EMBL" id="CAJVPS010001254">
    <property type="protein sequence ID" value="CAG8531272.1"/>
    <property type="molecule type" value="Genomic_DNA"/>
</dbReference>
<dbReference type="InterPro" id="IPR003593">
    <property type="entry name" value="AAA+_ATPase"/>
</dbReference>
<feature type="compositionally biased region" description="Basic and acidic residues" evidence="10">
    <location>
        <begin position="1"/>
        <end position="12"/>
    </location>
</feature>
<dbReference type="InterPro" id="IPR027417">
    <property type="entry name" value="P-loop_NTPase"/>
</dbReference>
<keyword evidence="3" id="KW-0235">DNA replication</keyword>
<name>A0A9N9AFJ1_9GLOM</name>
<keyword evidence="13" id="KW-1185">Reference proteome</keyword>
<dbReference type="FunFam" id="1.20.272.10:FF:000011">
    <property type="entry name" value="Replication factor C subunit 2"/>
    <property type="match status" value="1"/>
</dbReference>
<keyword evidence="6" id="KW-0238">DNA-binding</keyword>
<dbReference type="NCBIfam" id="NF001679">
    <property type="entry name" value="PRK00440.1"/>
    <property type="match status" value="1"/>
</dbReference>
<dbReference type="CDD" id="cd18140">
    <property type="entry name" value="HLD_clamp_RFC"/>
    <property type="match status" value="1"/>
</dbReference>
<dbReference type="GO" id="GO:0000076">
    <property type="term" value="P:DNA replication checkpoint signaling"/>
    <property type="evidence" value="ECO:0007669"/>
    <property type="project" value="UniProtKB-ARBA"/>
</dbReference>
<dbReference type="PANTHER" id="PTHR11669:SF20">
    <property type="entry name" value="REPLICATION FACTOR C SUBUNIT 4"/>
    <property type="match status" value="1"/>
</dbReference>
<dbReference type="InterPro" id="IPR050238">
    <property type="entry name" value="DNA_Rep/Repair_Clamp_Loader"/>
</dbReference>
<proteinExistence type="inferred from homology"/>
<organism evidence="12 13">
    <name type="scientific">Ambispora leptoticha</name>
    <dbReference type="NCBI Taxonomy" id="144679"/>
    <lineage>
        <taxon>Eukaryota</taxon>
        <taxon>Fungi</taxon>
        <taxon>Fungi incertae sedis</taxon>
        <taxon>Mucoromycota</taxon>
        <taxon>Glomeromycotina</taxon>
        <taxon>Glomeromycetes</taxon>
        <taxon>Archaeosporales</taxon>
        <taxon>Ambisporaceae</taxon>
        <taxon>Ambispora</taxon>
    </lineage>
</organism>
<dbReference type="SUPFAM" id="SSF52540">
    <property type="entry name" value="P-loop containing nucleoside triphosphate hydrolases"/>
    <property type="match status" value="1"/>
</dbReference>
<feature type="compositionally biased region" description="Polar residues" evidence="10">
    <location>
        <begin position="30"/>
        <end position="40"/>
    </location>
</feature>
<evidence type="ECO:0000256" key="9">
    <source>
        <dbReference type="ARBA" id="ARBA00075373"/>
    </source>
</evidence>
<comment type="subcellular location">
    <subcellularLocation>
        <location evidence="1">Nucleus</location>
    </subcellularLocation>
</comment>
<dbReference type="GO" id="GO:0003689">
    <property type="term" value="F:DNA clamp loader activity"/>
    <property type="evidence" value="ECO:0007669"/>
    <property type="project" value="TreeGrafter"/>
</dbReference>
<dbReference type="Gene3D" id="3.40.50.300">
    <property type="entry name" value="P-loop containing nucleotide triphosphate hydrolases"/>
    <property type="match status" value="1"/>
</dbReference>
<dbReference type="InterPro" id="IPR008921">
    <property type="entry name" value="DNA_pol3_clamp-load_cplx_C"/>
</dbReference>
<evidence type="ECO:0000256" key="5">
    <source>
        <dbReference type="ARBA" id="ARBA00022840"/>
    </source>
</evidence>
<dbReference type="Pfam" id="PF08542">
    <property type="entry name" value="Rep_fac_C"/>
    <property type="match status" value="1"/>
</dbReference>
<dbReference type="CDD" id="cd00009">
    <property type="entry name" value="AAA"/>
    <property type="match status" value="1"/>
</dbReference>
<feature type="non-terminal residue" evidence="12">
    <location>
        <position position="362"/>
    </location>
</feature>
<evidence type="ECO:0000256" key="6">
    <source>
        <dbReference type="ARBA" id="ARBA00023125"/>
    </source>
</evidence>
<evidence type="ECO:0000256" key="4">
    <source>
        <dbReference type="ARBA" id="ARBA00022741"/>
    </source>
</evidence>
<dbReference type="GO" id="GO:0005634">
    <property type="term" value="C:nucleus"/>
    <property type="evidence" value="ECO:0007669"/>
    <property type="project" value="UniProtKB-SubCell"/>
</dbReference>
<evidence type="ECO:0000256" key="3">
    <source>
        <dbReference type="ARBA" id="ARBA00022705"/>
    </source>
</evidence>
<dbReference type="GO" id="GO:0016887">
    <property type="term" value="F:ATP hydrolysis activity"/>
    <property type="evidence" value="ECO:0007669"/>
    <property type="project" value="InterPro"/>
</dbReference>
<evidence type="ECO:0000256" key="7">
    <source>
        <dbReference type="ARBA" id="ARBA00023242"/>
    </source>
</evidence>
<keyword evidence="5" id="KW-0067">ATP-binding</keyword>
<feature type="region of interest" description="Disordered" evidence="10">
    <location>
        <begin position="1"/>
        <end position="47"/>
    </location>
</feature>
<evidence type="ECO:0000313" key="13">
    <source>
        <dbReference type="Proteomes" id="UP000789508"/>
    </source>
</evidence>
<dbReference type="Proteomes" id="UP000789508">
    <property type="component" value="Unassembled WGS sequence"/>
</dbReference>
<dbReference type="Pfam" id="PF00004">
    <property type="entry name" value="AAA"/>
    <property type="match status" value="1"/>
</dbReference>